<gene>
    <name evidence="4" type="primary">20202870</name>
    <name evidence="3" type="ORF">HELRODRAFT_169535</name>
</gene>
<evidence type="ECO:0000313" key="3">
    <source>
        <dbReference type="EMBL" id="ESO08647.1"/>
    </source>
</evidence>
<dbReference type="PANTHER" id="PTHR21505">
    <property type="entry name" value="MADF DOMAIN-CONTAINING PROTEIN-RELATED"/>
    <property type="match status" value="1"/>
</dbReference>
<dbReference type="InterPro" id="IPR006578">
    <property type="entry name" value="MADF-dom"/>
</dbReference>
<dbReference type="CTD" id="20202870"/>
<dbReference type="SMART" id="SM00595">
    <property type="entry name" value="MADF"/>
    <property type="match status" value="1"/>
</dbReference>
<dbReference type="PANTHER" id="PTHR21505:SF15">
    <property type="entry name" value="RE18252P"/>
    <property type="match status" value="1"/>
</dbReference>
<feature type="region of interest" description="Disordered" evidence="1">
    <location>
        <begin position="148"/>
        <end position="247"/>
    </location>
</feature>
<proteinExistence type="predicted"/>
<reference evidence="5" key="1">
    <citation type="submission" date="2012-12" db="EMBL/GenBank/DDBJ databases">
        <authorList>
            <person name="Hellsten U."/>
            <person name="Grimwood J."/>
            <person name="Chapman J.A."/>
            <person name="Shapiro H."/>
            <person name="Aerts A."/>
            <person name="Otillar R.P."/>
            <person name="Terry A.Y."/>
            <person name="Boore J.L."/>
            <person name="Simakov O."/>
            <person name="Marletaz F."/>
            <person name="Cho S.-J."/>
            <person name="Edsinger-Gonzales E."/>
            <person name="Havlak P."/>
            <person name="Kuo D.-H."/>
            <person name="Larsson T."/>
            <person name="Lv J."/>
            <person name="Arendt D."/>
            <person name="Savage R."/>
            <person name="Osoegawa K."/>
            <person name="de Jong P."/>
            <person name="Lindberg D.R."/>
            <person name="Seaver E.C."/>
            <person name="Weisblat D.A."/>
            <person name="Putnam N.H."/>
            <person name="Grigoriev I.V."/>
            <person name="Rokhsar D.S."/>
        </authorList>
    </citation>
    <scope>NUCLEOTIDE SEQUENCE</scope>
</reference>
<evidence type="ECO:0000256" key="1">
    <source>
        <dbReference type="SAM" id="MobiDB-lite"/>
    </source>
</evidence>
<organism evidence="4 5">
    <name type="scientific">Helobdella robusta</name>
    <name type="common">Californian leech</name>
    <dbReference type="NCBI Taxonomy" id="6412"/>
    <lineage>
        <taxon>Eukaryota</taxon>
        <taxon>Metazoa</taxon>
        <taxon>Spiralia</taxon>
        <taxon>Lophotrochozoa</taxon>
        <taxon>Annelida</taxon>
        <taxon>Clitellata</taxon>
        <taxon>Hirudinea</taxon>
        <taxon>Rhynchobdellida</taxon>
        <taxon>Glossiphoniidae</taxon>
        <taxon>Helobdella</taxon>
    </lineage>
</organism>
<protein>
    <recommendedName>
        <fullName evidence="2">MADF domain-containing protein</fullName>
    </recommendedName>
</protein>
<reference evidence="3 5" key="2">
    <citation type="journal article" date="2013" name="Nature">
        <title>Insights into bilaterian evolution from three spiralian genomes.</title>
        <authorList>
            <person name="Simakov O."/>
            <person name="Marletaz F."/>
            <person name="Cho S.J."/>
            <person name="Edsinger-Gonzales E."/>
            <person name="Havlak P."/>
            <person name="Hellsten U."/>
            <person name="Kuo D.H."/>
            <person name="Larsson T."/>
            <person name="Lv J."/>
            <person name="Arendt D."/>
            <person name="Savage R."/>
            <person name="Osoegawa K."/>
            <person name="de Jong P."/>
            <person name="Grimwood J."/>
            <person name="Chapman J.A."/>
            <person name="Shapiro H."/>
            <person name="Aerts A."/>
            <person name="Otillar R.P."/>
            <person name="Terry A.Y."/>
            <person name="Boore J.L."/>
            <person name="Grigoriev I.V."/>
            <person name="Lindberg D.R."/>
            <person name="Seaver E.C."/>
            <person name="Weisblat D.A."/>
            <person name="Putnam N.H."/>
            <person name="Rokhsar D.S."/>
        </authorList>
    </citation>
    <scope>NUCLEOTIDE SEQUENCE</scope>
</reference>
<dbReference type="EnsemblMetazoa" id="HelroT169535">
    <property type="protein sequence ID" value="HelroP169535"/>
    <property type="gene ID" value="HelroG169535"/>
</dbReference>
<feature type="compositionally biased region" description="Low complexity" evidence="1">
    <location>
        <begin position="228"/>
        <end position="247"/>
    </location>
</feature>
<dbReference type="EMBL" id="KB096080">
    <property type="protein sequence ID" value="ESO08647.1"/>
    <property type="molecule type" value="Genomic_DNA"/>
</dbReference>
<feature type="compositionally biased region" description="Low complexity" evidence="1">
    <location>
        <begin position="210"/>
        <end position="221"/>
    </location>
</feature>
<dbReference type="EMBL" id="AMQM01003298">
    <property type="status" value="NOT_ANNOTATED_CDS"/>
    <property type="molecule type" value="Genomic_DNA"/>
</dbReference>
<dbReference type="Proteomes" id="UP000015101">
    <property type="component" value="Unassembled WGS sequence"/>
</dbReference>
<feature type="domain" description="MADF" evidence="2">
    <location>
        <begin position="10"/>
        <end position="102"/>
    </location>
</feature>
<evidence type="ECO:0000259" key="2">
    <source>
        <dbReference type="PROSITE" id="PS51029"/>
    </source>
</evidence>
<dbReference type="KEGG" id="hro:HELRODRAFT_169535"/>
<feature type="compositionally biased region" description="Low complexity" evidence="1">
    <location>
        <begin position="159"/>
        <end position="189"/>
    </location>
</feature>
<dbReference type="OrthoDB" id="6075288at2759"/>
<dbReference type="RefSeq" id="XP_009013577.1">
    <property type="nucleotide sequence ID" value="XM_009015329.1"/>
</dbReference>
<feature type="compositionally biased region" description="Polar residues" evidence="1">
    <location>
        <begin position="148"/>
        <end position="158"/>
    </location>
</feature>
<evidence type="ECO:0000313" key="5">
    <source>
        <dbReference type="Proteomes" id="UP000015101"/>
    </source>
</evidence>
<dbReference type="PROSITE" id="PS51029">
    <property type="entry name" value="MADF"/>
    <property type="match status" value="1"/>
</dbReference>
<dbReference type="eggNOG" id="ENOG502SDRG">
    <property type="taxonomic scope" value="Eukaryota"/>
</dbReference>
<dbReference type="GeneID" id="20202870"/>
<evidence type="ECO:0000313" key="4">
    <source>
        <dbReference type="EnsemblMetazoa" id="HelroP169535"/>
    </source>
</evidence>
<dbReference type="OMA" id="AFTCYIG"/>
<keyword evidence="5" id="KW-1185">Reference proteome</keyword>
<accession>T1F220</accession>
<dbReference type="HOGENOM" id="CLU_869531_0_0_1"/>
<reference evidence="4" key="3">
    <citation type="submission" date="2015-06" db="UniProtKB">
        <authorList>
            <consortium name="EnsemblMetazoa"/>
        </authorList>
    </citation>
    <scope>IDENTIFICATION</scope>
</reference>
<dbReference type="Pfam" id="PF10545">
    <property type="entry name" value="MADF_DNA_bdg"/>
    <property type="match status" value="1"/>
</dbReference>
<dbReference type="InParanoid" id="T1F220"/>
<dbReference type="AlphaFoldDB" id="T1F220"/>
<name>T1F220_HELRO</name>
<sequence length="320" mass="37398">MDWFKEDVFRLIDLYRDRPCLWDNDDIDRRDRNRKDECWNEIADLLQVDRAEIERKMKSLSTQFYREYKRKMKIEAETGSDEGFKSKWFAYERLSFLSRRVRDRPTICYYGSEEVENGASGEDGFNDMIKFGQMVDENFTNNEQSCFSLDENNTPKSQNNNINNIINNITNNSHTTTNNNNNSSNNSNSGSHGVKRKYSQDTFYDEHFNHNNNHNNPVHNNTPSTPPSHNSTIVNNNNNSSNISSNNNNMFNNKDEFQIYGEFVACKLRSLPSQLLRSTVQHRISDVIYQAEIGNFDNYNVNSGSAYDYHSPRQSCKKEL</sequence>